<dbReference type="InterPro" id="IPR004360">
    <property type="entry name" value="Glyas_Fos-R_dOase_dom"/>
</dbReference>
<name>A0ABT8KM44_9BACT</name>
<dbReference type="InterPro" id="IPR037523">
    <property type="entry name" value="VOC_core"/>
</dbReference>
<evidence type="ECO:0000313" key="2">
    <source>
        <dbReference type="EMBL" id="MDN5201799.1"/>
    </source>
</evidence>
<evidence type="ECO:0000313" key="3">
    <source>
        <dbReference type="Proteomes" id="UP001172082"/>
    </source>
</evidence>
<protein>
    <submittedName>
        <fullName evidence="2">VOC family protein</fullName>
    </submittedName>
</protein>
<proteinExistence type="predicted"/>
<sequence length="137" mass="15715">MMGEKKDITLKSLIPNVMVENVNQTVDYYRDNLGFEFVQSVPENGQFDWAMMQHGDVVLMFQSQESLGKDVPALKGHRPGGSLTFYIRVNDIGGLYEELKKKEVEIVVELNKTFYGATELTIRDLNGYYLMFSEMDD</sequence>
<dbReference type="Proteomes" id="UP001172082">
    <property type="component" value="Unassembled WGS sequence"/>
</dbReference>
<gene>
    <name evidence="2" type="ORF">QQ008_10510</name>
</gene>
<accession>A0ABT8KM44</accession>
<dbReference type="SUPFAM" id="SSF54593">
    <property type="entry name" value="Glyoxalase/Bleomycin resistance protein/Dihydroxybiphenyl dioxygenase"/>
    <property type="match status" value="1"/>
</dbReference>
<dbReference type="InterPro" id="IPR029068">
    <property type="entry name" value="Glyas_Bleomycin-R_OHBP_Dase"/>
</dbReference>
<dbReference type="RefSeq" id="WP_346751827.1">
    <property type="nucleotide sequence ID" value="NZ_JAUJEA010000003.1"/>
</dbReference>
<organism evidence="2 3">
    <name type="scientific">Splendidivirga corallicola</name>
    <dbReference type="NCBI Taxonomy" id="3051826"/>
    <lineage>
        <taxon>Bacteria</taxon>
        <taxon>Pseudomonadati</taxon>
        <taxon>Bacteroidota</taxon>
        <taxon>Cytophagia</taxon>
        <taxon>Cytophagales</taxon>
        <taxon>Splendidivirgaceae</taxon>
        <taxon>Splendidivirga</taxon>
    </lineage>
</organism>
<evidence type="ECO:0000259" key="1">
    <source>
        <dbReference type="PROSITE" id="PS51819"/>
    </source>
</evidence>
<reference evidence="2" key="1">
    <citation type="submission" date="2023-06" db="EMBL/GenBank/DDBJ databases">
        <title>Genomic of Parafulvivirga corallium.</title>
        <authorList>
            <person name="Wang G."/>
        </authorList>
    </citation>
    <scope>NUCLEOTIDE SEQUENCE</scope>
    <source>
        <strain evidence="2">BMA10</strain>
    </source>
</reference>
<dbReference type="Gene3D" id="3.10.180.10">
    <property type="entry name" value="2,3-Dihydroxybiphenyl 1,2-Dioxygenase, domain 1"/>
    <property type="match status" value="1"/>
</dbReference>
<dbReference type="EMBL" id="JAUJEA010000003">
    <property type="protein sequence ID" value="MDN5201799.1"/>
    <property type="molecule type" value="Genomic_DNA"/>
</dbReference>
<dbReference type="Pfam" id="PF00903">
    <property type="entry name" value="Glyoxalase"/>
    <property type="match status" value="1"/>
</dbReference>
<dbReference type="PROSITE" id="PS51819">
    <property type="entry name" value="VOC"/>
    <property type="match status" value="1"/>
</dbReference>
<comment type="caution">
    <text evidence="2">The sequence shown here is derived from an EMBL/GenBank/DDBJ whole genome shotgun (WGS) entry which is preliminary data.</text>
</comment>
<keyword evidence="3" id="KW-1185">Reference proteome</keyword>
<feature type="domain" description="VOC" evidence="1">
    <location>
        <begin position="9"/>
        <end position="135"/>
    </location>
</feature>